<name>V6LXW5_9EUKA</name>
<accession>V6LXW5</accession>
<dbReference type="EMBL" id="KI546089">
    <property type="protein sequence ID" value="EST45649.1"/>
    <property type="molecule type" value="Genomic_DNA"/>
</dbReference>
<reference evidence="1" key="1">
    <citation type="journal article" date="2014" name="PLoS Genet.">
        <title>The Genome of Spironucleus salmonicida Highlights a Fish Pathogen Adapted to Fluctuating Environments.</title>
        <authorList>
            <person name="Xu F."/>
            <person name="Jerlstrom-Hultqvist J."/>
            <person name="Einarsson E."/>
            <person name="Astvaldsson A."/>
            <person name="Svard S.G."/>
            <person name="Andersson J.O."/>
        </authorList>
    </citation>
    <scope>NUCLEOTIDE SEQUENCE</scope>
</reference>
<proteinExistence type="predicted"/>
<protein>
    <submittedName>
        <fullName evidence="1">Uncharacterized protein</fullName>
    </submittedName>
</protein>
<sequence length="177" mass="19906">MGISSQGSLEKSNANLNSTNSKLGSNINLIQQLNAYKLDTNIQPSHLNKQEKVTKSLTSLKLCKDNAYNSDILSCSSLVPFKKRKQGEDYVKKIIKQKAKTTSITQKLLYINSIQKNQTSFENLKLDIYRLDTLSEVQDSSSYMFITNLSATKLYTCSQIADLKLTQQIGKIINDNQ</sequence>
<evidence type="ECO:0000313" key="1">
    <source>
        <dbReference type="EMBL" id="EST45649.1"/>
    </source>
</evidence>
<organism evidence="1">
    <name type="scientific">Spironucleus salmonicida</name>
    <dbReference type="NCBI Taxonomy" id="348837"/>
    <lineage>
        <taxon>Eukaryota</taxon>
        <taxon>Metamonada</taxon>
        <taxon>Diplomonadida</taxon>
        <taxon>Hexamitidae</taxon>
        <taxon>Hexamitinae</taxon>
        <taxon>Spironucleus</taxon>
    </lineage>
</organism>
<dbReference type="AlphaFoldDB" id="V6LXW5"/>
<gene>
    <name evidence="1" type="ORF">SS50377_14221</name>
</gene>